<evidence type="ECO:0000256" key="10">
    <source>
        <dbReference type="PIRSR" id="PIRSR634016-4"/>
    </source>
</evidence>
<evidence type="ECO:0000313" key="16">
    <source>
        <dbReference type="Proteomes" id="UP000186817"/>
    </source>
</evidence>
<dbReference type="OMA" id="FIPCVDH"/>
<dbReference type="InterPro" id="IPR045357">
    <property type="entry name" value="Aminopeptidase_N-like_N"/>
</dbReference>
<dbReference type="SUPFAM" id="SSF48371">
    <property type="entry name" value="ARM repeat"/>
    <property type="match status" value="1"/>
</dbReference>
<evidence type="ECO:0000259" key="12">
    <source>
        <dbReference type="Pfam" id="PF01433"/>
    </source>
</evidence>
<dbReference type="InterPro" id="IPR024571">
    <property type="entry name" value="ERAP1-like_C_dom"/>
</dbReference>
<evidence type="ECO:0000259" key="13">
    <source>
        <dbReference type="Pfam" id="PF11838"/>
    </source>
</evidence>
<organism evidence="15 16">
    <name type="scientific">Symbiodinium microadriaticum</name>
    <name type="common">Dinoflagellate</name>
    <name type="synonym">Zooxanthella microadriatica</name>
    <dbReference type="NCBI Taxonomy" id="2951"/>
    <lineage>
        <taxon>Eukaryota</taxon>
        <taxon>Sar</taxon>
        <taxon>Alveolata</taxon>
        <taxon>Dinophyceae</taxon>
        <taxon>Suessiales</taxon>
        <taxon>Symbiodiniaceae</taxon>
        <taxon>Symbiodinium</taxon>
    </lineage>
</organism>
<dbReference type="Pfam" id="PF01433">
    <property type="entry name" value="Peptidase_M1"/>
    <property type="match status" value="1"/>
</dbReference>
<dbReference type="Gene3D" id="2.60.40.1730">
    <property type="entry name" value="tricorn interacting facor f3 domain"/>
    <property type="match status" value="1"/>
</dbReference>
<dbReference type="GO" id="GO:0043171">
    <property type="term" value="P:peptide catabolic process"/>
    <property type="evidence" value="ECO:0007669"/>
    <property type="project" value="TreeGrafter"/>
</dbReference>
<dbReference type="GO" id="GO:0042277">
    <property type="term" value="F:peptide binding"/>
    <property type="evidence" value="ECO:0007669"/>
    <property type="project" value="TreeGrafter"/>
</dbReference>
<dbReference type="PANTHER" id="PTHR11533:SF174">
    <property type="entry name" value="PUROMYCIN-SENSITIVE AMINOPEPTIDASE-RELATED"/>
    <property type="match status" value="1"/>
</dbReference>
<evidence type="ECO:0000256" key="1">
    <source>
        <dbReference type="ARBA" id="ARBA00010136"/>
    </source>
</evidence>
<feature type="active site" description="Proton acceptor" evidence="8">
    <location>
        <position position="414"/>
    </location>
</feature>
<evidence type="ECO:0000259" key="14">
    <source>
        <dbReference type="Pfam" id="PF17900"/>
    </source>
</evidence>
<dbReference type="SUPFAM" id="SSF55486">
    <property type="entry name" value="Metalloproteases ('zincins'), catalytic domain"/>
    <property type="match status" value="1"/>
</dbReference>
<feature type="compositionally biased region" description="Low complexity" evidence="11">
    <location>
        <begin position="1261"/>
        <end position="1275"/>
    </location>
</feature>
<dbReference type="FunFam" id="1.10.390.10:FF:000006">
    <property type="entry name" value="Puromycin-sensitive aminopeptidase"/>
    <property type="match status" value="1"/>
</dbReference>
<dbReference type="AlphaFoldDB" id="A0A1Q9C4U3"/>
<dbReference type="PRINTS" id="PR00756">
    <property type="entry name" value="ALADIPTASE"/>
</dbReference>
<dbReference type="Pfam" id="PF17900">
    <property type="entry name" value="Peptidase_M1_N"/>
    <property type="match status" value="1"/>
</dbReference>
<keyword evidence="4 9" id="KW-0479">Metal-binding</keyword>
<feature type="binding site" evidence="9">
    <location>
        <position position="436"/>
    </location>
    <ligand>
        <name>Zn(2+)</name>
        <dbReference type="ChEBI" id="CHEBI:29105"/>
        <note>catalytic</note>
    </ligand>
</feature>
<dbReference type="Pfam" id="PF11838">
    <property type="entry name" value="ERAP1_C"/>
    <property type="match status" value="1"/>
</dbReference>
<dbReference type="GO" id="GO:0005737">
    <property type="term" value="C:cytoplasm"/>
    <property type="evidence" value="ECO:0007669"/>
    <property type="project" value="TreeGrafter"/>
</dbReference>
<evidence type="ECO:0000256" key="9">
    <source>
        <dbReference type="PIRSR" id="PIRSR634016-3"/>
    </source>
</evidence>
<keyword evidence="16" id="KW-1185">Reference proteome</keyword>
<comment type="caution">
    <text evidence="15">The sequence shown here is derived from an EMBL/GenBank/DDBJ whole genome shotgun (WGS) entry which is preliminary data.</text>
</comment>
<dbReference type="GO" id="GO:0008270">
    <property type="term" value="F:zinc ion binding"/>
    <property type="evidence" value="ECO:0007669"/>
    <property type="project" value="InterPro"/>
</dbReference>
<name>A0A1Q9C4U3_SYMMI</name>
<evidence type="ECO:0000256" key="6">
    <source>
        <dbReference type="ARBA" id="ARBA00022833"/>
    </source>
</evidence>
<dbReference type="OrthoDB" id="10031169at2759"/>
<keyword evidence="5" id="KW-0378">Hydrolase</keyword>
<keyword evidence="2 15" id="KW-0031">Aminopeptidase</keyword>
<keyword evidence="6 9" id="KW-0862">Zinc</keyword>
<keyword evidence="3" id="KW-0645">Protease</keyword>
<dbReference type="InterPro" id="IPR014782">
    <property type="entry name" value="Peptidase_M1_dom"/>
</dbReference>
<evidence type="ECO:0000313" key="15">
    <source>
        <dbReference type="EMBL" id="OLP77942.1"/>
    </source>
</evidence>
<evidence type="ECO:0000256" key="4">
    <source>
        <dbReference type="ARBA" id="ARBA00022723"/>
    </source>
</evidence>
<dbReference type="GO" id="GO:0016020">
    <property type="term" value="C:membrane"/>
    <property type="evidence" value="ECO:0007669"/>
    <property type="project" value="TreeGrafter"/>
</dbReference>
<proteinExistence type="inferred from homology"/>
<dbReference type="Gene3D" id="1.10.390.10">
    <property type="entry name" value="Neutral Protease Domain 2"/>
    <property type="match status" value="1"/>
</dbReference>
<dbReference type="EMBL" id="LSRX01001688">
    <property type="protein sequence ID" value="OLP77942.1"/>
    <property type="molecule type" value="Genomic_DNA"/>
</dbReference>
<feature type="domain" description="Peptidase M1 membrane alanine aminopeptidase" evidence="12">
    <location>
        <begin position="341"/>
        <end position="558"/>
    </location>
</feature>
<dbReference type="PANTHER" id="PTHR11533">
    <property type="entry name" value="PROTEASE M1 ZINC METALLOPROTEASE"/>
    <property type="match status" value="1"/>
</dbReference>
<dbReference type="InterPro" id="IPR050344">
    <property type="entry name" value="Peptidase_M1_aminopeptidases"/>
</dbReference>
<feature type="region of interest" description="Disordered" evidence="11">
    <location>
        <begin position="1229"/>
        <end position="1275"/>
    </location>
</feature>
<feature type="domain" description="Aminopeptidase N-like N-terminal" evidence="14">
    <location>
        <begin position="122"/>
        <end position="306"/>
    </location>
</feature>
<comment type="cofactor">
    <cofactor evidence="9">
        <name>Zn(2+)</name>
        <dbReference type="ChEBI" id="CHEBI:29105"/>
    </cofactor>
    <text evidence="9">Binds 1 zinc ion per subunit.</text>
</comment>
<dbReference type="InterPro" id="IPR027268">
    <property type="entry name" value="Peptidase_M4/M1_CTD_sf"/>
</dbReference>
<keyword evidence="7" id="KW-0482">Metalloprotease</keyword>
<feature type="domain" description="ERAP1-like C-terminal" evidence="13">
    <location>
        <begin position="640"/>
        <end position="963"/>
    </location>
</feature>
<dbReference type="FunFam" id="2.60.40.1730:FF:000002">
    <property type="entry name" value="Aminopeptidase"/>
    <property type="match status" value="1"/>
</dbReference>
<evidence type="ECO:0000256" key="11">
    <source>
        <dbReference type="SAM" id="MobiDB-lite"/>
    </source>
</evidence>
<feature type="binding site" evidence="9">
    <location>
        <position position="413"/>
    </location>
    <ligand>
        <name>Zn(2+)</name>
        <dbReference type="ChEBI" id="CHEBI:29105"/>
        <note>catalytic</note>
    </ligand>
</feature>
<dbReference type="SUPFAM" id="SSF63737">
    <property type="entry name" value="Leukotriene A4 hydrolase N-terminal domain"/>
    <property type="match status" value="1"/>
</dbReference>
<dbReference type="Proteomes" id="UP000186817">
    <property type="component" value="Unassembled WGS sequence"/>
</dbReference>
<evidence type="ECO:0000256" key="2">
    <source>
        <dbReference type="ARBA" id="ARBA00022438"/>
    </source>
</evidence>
<dbReference type="GO" id="GO:0070006">
    <property type="term" value="F:metalloaminopeptidase activity"/>
    <property type="evidence" value="ECO:0007669"/>
    <property type="project" value="TreeGrafter"/>
</dbReference>
<evidence type="ECO:0000256" key="7">
    <source>
        <dbReference type="ARBA" id="ARBA00023049"/>
    </source>
</evidence>
<feature type="compositionally biased region" description="Basic and acidic residues" evidence="11">
    <location>
        <begin position="1241"/>
        <end position="1260"/>
    </location>
</feature>
<dbReference type="InterPro" id="IPR001930">
    <property type="entry name" value="Peptidase_M1"/>
</dbReference>
<feature type="binding site" evidence="9">
    <location>
        <position position="417"/>
    </location>
    <ligand>
        <name>Zn(2+)</name>
        <dbReference type="ChEBI" id="CHEBI:29105"/>
        <note>catalytic</note>
    </ligand>
</feature>
<evidence type="ECO:0000256" key="5">
    <source>
        <dbReference type="ARBA" id="ARBA00022801"/>
    </source>
</evidence>
<feature type="site" description="Transition state stabilizer" evidence="10">
    <location>
        <position position="499"/>
    </location>
</feature>
<reference evidence="15 16" key="1">
    <citation type="submission" date="2016-02" db="EMBL/GenBank/DDBJ databases">
        <title>Genome analysis of coral dinoflagellate symbionts highlights evolutionary adaptations to a symbiotic lifestyle.</title>
        <authorList>
            <person name="Aranda M."/>
            <person name="Li Y."/>
            <person name="Liew Y.J."/>
            <person name="Baumgarten S."/>
            <person name="Simakov O."/>
            <person name="Wilson M."/>
            <person name="Piel J."/>
            <person name="Ashoor H."/>
            <person name="Bougouffa S."/>
            <person name="Bajic V.B."/>
            <person name="Ryu T."/>
            <person name="Ravasi T."/>
            <person name="Bayer T."/>
            <person name="Micklem G."/>
            <person name="Kim H."/>
            <person name="Bhak J."/>
            <person name="Lajeunesse T.C."/>
            <person name="Voolstra C.R."/>
        </authorList>
    </citation>
    <scope>NUCLEOTIDE SEQUENCE [LARGE SCALE GENOMIC DNA]</scope>
    <source>
        <strain evidence="15 16">CCMP2467</strain>
    </source>
</reference>
<dbReference type="GO" id="GO:0006508">
    <property type="term" value="P:proteolysis"/>
    <property type="evidence" value="ECO:0007669"/>
    <property type="project" value="UniProtKB-KW"/>
</dbReference>
<comment type="similarity">
    <text evidence="1">Belongs to the peptidase M1 family.</text>
</comment>
<accession>A0A1Q9C4U3</accession>
<dbReference type="CDD" id="cd09601">
    <property type="entry name" value="M1_APN-Q_like"/>
    <property type="match status" value="1"/>
</dbReference>
<dbReference type="GO" id="GO:0005615">
    <property type="term" value="C:extracellular space"/>
    <property type="evidence" value="ECO:0007669"/>
    <property type="project" value="TreeGrafter"/>
</dbReference>
<gene>
    <name evidence="15" type="primary">NPEPPS</name>
    <name evidence="15" type="ORF">AK812_SmicGene41950</name>
</gene>
<dbReference type="InterPro" id="IPR016024">
    <property type="entry name" value="ARM-type_fold"/>
</dbReference>
<evidence type="ECO:0000256" key="8">
    <source>
        <dbReference type="PIRSR" id="PIRSR634016-1"/>
    </source>
</evidence>
<dbReference type="Gene3D" id="1.25.50.20">
    <property type="match status" value="1"/>
</dbReference>
<dbReference type="InterPro" id="IPR034016">
    <property type="entry name" value="M1_APN-typ"/>
</dbReference>
<evidence type="ECO:0000256" key="3">
    <source>
        <dbReference type="ARBA" id="ARBA00022670"/>
    </source>
</evidence>
<protein>
    <submittedName>
        <fullName evidence="15">Puromycin-sensitive aminopeptidase</fullName>
    </submittedName>
</protein>
<sequence length="1275" mass="139764">MGRTTSQKKLPKTATNVSIADKKQNDLNFLEEVDGSIDPSSIPRVFQLLGAGLMQGDRACLRAACSAVERICEANEGFFSLLQAFVLKSTELSHGSQEESSSSFRRGVHGAQSSLLTASVLPEEYDLTLESDLEQFTFDGIVKITCDVHVATDSVSVHAMDLVLSQAAFKPHGSSTVIKADEISTKAKMMTATLGFDEVLPVGKGVLEIKFRGILNDQMAGFYRSQYTDSCGKKRFMATTQFEAIDARRCFPCWDEPARKATFVVTLIYPANLTAISNMPPSRSEVQADGKRRETFMPTPRMSTYLLAFCIGEFEFISASTKGGVLARIFACPGNASRCSFALDCCIRALEFYNDFFGIPYPLPKMDMIAIPDFAAGAMENWGLVTYREVALLCDESTVSATQKQRICTVIAHELAHQWFGNLVTMEWWEDLWLNEGFANWMQTFASDKLFPDWHIWESYVGTEQQRALQLDALRSSHPIQVPIGHAEEVEEVFDAISYCKGGSVVRMIYSVLGEAHFQEGLRLYFDRHKYGNTVTTDLWNAWKEVSGKPIDKMMSSWTQKMGFPLLEVLNDPLADSTGHVEIRQKWFLADGSSEPSDDDKTWFCPVIVGTDKGSSPAGFLEEKSGKIACASCLPGASMIKVNFGQHVPVRVLYPESVFKRLIQKLSSVPPEDKIGLLSDTFAMSKAGVLDASFLVNLLAGFKSELNDKVWSEISAVLGGLEKVVCQGLADDTAQAFKEFCSKLVVPAFNHVGWETASADSDNRKKLRSTVLAAVSKYCSQDPTISAEAVRRCKDFAASPNDATVLSADIRSAVFDVALQSDHAALAFDELVRAHEVVTDGAVKIHIYGALGKAGGAALQQKALDFCLSGAVRSQDLIYIPMAMATSGKTGADTVFSWMQSEYSRIYDMIGATSMMLFQNMVRVSGAGFVTESKAEEVAAFWKSRDLYKNIEKALAQTVEGIKSNSKFVDRLKGSKAALASTWKSAMANSNLCAKQQMLETNAKGVETMLSFLRHLPQAHVAPNTSEAVNAAAAAMFQRAACWLNDVDEVDFDQLQHVLYLAFWLGAEDEDVALSALDAIERFTLYRSENGATLLQSDVLQVLHRIIGHNRAPELVSEAFTLLYRLCDAPAPAVVPLMTEESGLVRTVVESMLQAPLNMRLQLAGVRLLALWAQFDVAEDPEAEVAMSDQKDLKQFVREANAAEVAKEVAANLTRAGLTHAASWMSAISSRLPKKVQGSKGSKEPREPKASKGSKDEHGPRSASKASGSSRAKSK</sequence>
<dbReference type="InterPro" id="IPR042097">
    <property type="entry name" value="Aminopeptidase_N-like_N_sf"/>
</dbReference>